<evidence type="ECO:0000256" key="10">
    <source>
        <dbReference type="ARBA" id="ARBA00023136"/>
    </source>
</evidence>
<dbReference type="PANTHER" id="PTHR46157">
    <property type="entry name" value="K(+) EFFLUX ANTIPORTER 3, CHLOROPLASTIC"/>
    <property type="match status" value="1"/>
</dbReference>
<dbReference type="InterPro" id="IPR006037">
    <property type="entry name" value="RCK_C"/>
</dbReference>
<feature type="transmembrane region" description="Helical" evidence="11">
    <location>
        <begin position="175"/>
        <end position="197"/>
    </location>
</feature>
<organism evidence="14 15">
    <name type="scientific">Pseudoalteromonas aliena SW19</name>
    <dbReference type="NCBI Taxonomy" id="1314866"/>
    <lineage>
        <taxon>Bacteria</taxon>
        <taxon>Pseudomonadati</taxon>
        <taxon>Pseudomonadota</taxon>
        <taxon>Gammaproteobacteria</taxon>
        <taxon>Alteromonadales</taxon>
        <taxon>Pseudoalteromonadaceae</taxon>
        <taxon>Pseudoalteromonas</taxon>
    </lineage>
</organism>
<gene>
    <name evidence="14" type="ORF">PALI_a1938</name>
</gene>
<comment type="caution">
    <text evidence="14">The sequence shown here is derived from an EMBL/GenBank/DDBJ whole genome shotgun (WGS) entry which is preliminary data.</text>
</comment>
<reference evidence="14 15" key="1">
    <citation type="submission" date="2015-06" db="EMBL/GenBank/DDBJ databases">
        <title>Genome sequence of Pseudoalteromonas aliena.</title>
        <authorList>
            <person name="Xie B.-B."/>
            <person name="Rong J.-C."/>
            <person name="Qin Q.-L."/>
            <person name="Zhang Y.-Z."/>
        </authorList>
    </citation>
    <scope>NUCLEOTIDE SEQUENCE [LARGE SCALE GENOMIC DNA]</scope>
    <source>
        <strain evidence="14 15">SW19</strain>
    </source>
</reference>
<comment type="similarity">
    <text evidence="2">Belongs to the monovalent cation:proton antiporter 2 (CPA2) transporter (TC 2.A.37) family.</text>
</comment>
<evidence type="ECO:0000259" key="12">
    <source>
        <dbReference type="PROSITE" id="PS51201"/>
    </source>
</evidence>
<feature type="transmembrane region" description="Helical" evidence="11">
    <location>
        <begin position="56"/>
        <end position="73"/>
    </location>
</feature>
<dbReference type="EMBL" id="AQGU01000026">
    <property type="protein sequence ID" value="MBE0360026.1"/>
    <property type="molecule type" value="Genomic_DNA"/>
</dbReference>
<accession>A0ABR9E2E0</accession>
<dbReference type="InterPro" id="IPR006153">
    <property type="entry name" value="Cation/H_exchanger_TM"/>
</dbReference>
<keyword evidence="4" id="KW-0050">Antiport</keyword>
<evidence type="ECO:0000256" key="3">
    <source>
        <dbReference type="ARBA" id="ARBA00022448"/>
    </source>
</evidence>
<evidence type="ECO:0000256" key="2">
    <source>
        <dbReference type="ARBA" id="ARBA00005551"/>
    </source>
</evidence>
<evidence type="ECO:0000256" key="4">
    <source>
        <dbReference type="ARBA" id="ARBA00022449"/>
    </source>
</evidence>
<feature type="transmembrane region" description="Helical" evidence="11">
    <location>
        <begin position="145"/>
        <end position="169"/>
    </location>
</feature>
<feature type="transmembrane region" description="Helical" evidence="11">
    <location>
        <begin position="6"/>
        <end position="23"/>
    </location>
</feature>
<dbReference type="InterPro" id="IPR036721">
    <property type="entry name" value="RCK_C_sf"/>
</dbReference>
<evidence type="ECO:0000313" key="15">
    <source>
        <dbReference type="Proteomes" id="UP000648482"/>
    </source>
</evidence>
<proteinExistence type="inferred from homology"/>
<feature type="transmembrane region" description="Helical" evidence="11">
    <location>
        <begin position="270"/>
        <end position="287"/>
    </location>
</feature>
<feature type="transmembrane region" description="Helical" evidence="11">
    <location>
        <begin position="217"/>
        <end position="234"/>
    </location>
</feature>
<evidence type="ECO:0000256" key="6">
    <source>
        <dbReference type="ARBA" id="ARBA00022692"/>
    </source>
</evidence>
<feature type="transmembrane region" description="Helical" evidence="11">
    <location>
        <begin position="324"/>
        <end position="344"/>
    </location>
</feature>
<dbReference type="Gene3D" id="3.30.70.1450">
    <property type="entry name" value="Regulator of K+ conductance, C-terminal domain"/>
    <property type="match status" value="1"/>
</dbReference>
<dbReference type="SUPFAM" id="SSF51735">
    <property type="entry name" value="NAD(P)-binding Rossmann-fold domains"/>
    <property type="match status" value="1"/>
</dbReference>
<dbReference type="RefSeq" id="WP_193155927.1">
    <property type="nucleotide sequence ID" value="NZ_AQGU01000026.1"/>
</dbReference>
<keyword evidence="7" id="KW-0630">Potassium</keyword>
<feature type="transmembrane region" description="Helical" evidence="11">
    <location>
        <begin position="30"/>
        <end position="50"/>
    </location>
</feature>
<dbReference type="Gene3D" id="1.20.1530.20">
    <property type="match status" value="1"/>
</dbReference>
<keyword evidence="6 11" id="KW-0812">Transmembrane</keyword>
<name>A0ABR9E2E0_9GAMM</name>
<feature type="transmembrane region" description="Helical" evidence="11">
    <location>
        <begin position="356"/>
        <end position="374"/>
    </location>
</feature>
<evidence type="ECO:0000256" key="9">
    <source>
        <dbReference type="ARBA" id="ARBA00023065"/>
    </source>
</evidence>
<dbReference type="InterPro" id="IPR003148">
    <property type="entry name" value="RCK_N"/>
</dbReference>
<protein>
    <submittedName>
        <fullName evidence="14">Monovalent cation:H+ antiporter-2, CPA2 family</fullName>
    </submittedName>
</protein>
<dbReference type="InterPro" id="IPR038770">
    <property type="entry name" value="Na+/solute_symporter_sf"/>
</dbReference>
<evidence type="ECO:0000259" key="13">
    <source>
        <dbReference type="PROSITE" id="PS51202"/>
    </source>
</evidence>
<dbReference type="Pfam" id="PF00999">
    <property type="entry name" value="Na_H_Exchanger"/>
    <property type="match status" value="1"/>
</dbReference>
<dbReference type="PANTHER" id="PTHR46157:SF4">
    <property type="entry name" value="K(+) EFFLUX ANTIPORTER 3, CHLOROPLASTIC"/>
    <property type="match status" value="1"/>
</dbReference>
<feature type="transmembrane region" description="Helical" evidence="11">
    <location>
        <begin position="293"/>
        <end position="312"/>
    </location>
</feature>
<dbReference type="NCBIfam" id="TIGR00932">
    <property type="entry name" value="2a37"/>
    <property type="match status" value="1"/>
</dbReference>
<comment type="subcellular location">
    <subcellularLocation>
        <location evidence="1">Membrane</location>
        <topology evidence="1">Multi-pass membrane protein</topology>
    </subcellularLocation>
</comment>
<dbReference type="Pfam" id="PF02080">
    <property type="entry name" value="TrkA_C"/>
    <property type="match status" value="1"/>
</dbReference>
<dbReference type="Proteomes" id="UP000648482">
    <property type="component" value="Unassembled WGS sequence"/>
</dbReference>
<evidence type="ECO:0000256" key="1">
    <source>
        <dbReference type="ARBA" id="ARBA00004141"/>
    </source>
</evidence>
<dbReference type="Pfam" id="PF02254">
    <property type="entry name" value="TrkA_N"/>
    <property type="match status" value="1"/>
</dbReference>
<feature type="transmembrane region" description="Helical" evidence="11">
    <location>
        <begin position="85"/>
        <end position="105"/>
    </location>
</feature>
<dbReference type="PROSITE" id="PS51202">
    <property type="entry name" value="RCK_C"/>
    <property type="match status" value="1"/>
</dbReference>
<evidence type="ECO:0000256" key="11">
    <source>
        <dbReference type="SAM" id="Phobius"/>
    </source>
</evidence>
<feature type="transmembrane region" description="Helical" evidence="11">
    <location>
        <begin position="111"/>
        <end position="133"/>
    </location>
</feature>
<sequence length="657" mass="72827">MQSINVQIFGLLVAAVLLVWFFKRIGLPPILAYLATGVLAGSHGIGWMAQTHEIDFVAELGIVFLLFSLGLEFSISRLMAMRNIVFGLGSLQVVVTSFVFIITLYSLSFSLLTSFTIGVIMALSSTAVVVKLLKETGELNQRRGQLAIGVLLFQDIAVVPLLIILPLLATSDSQSISWALAFALSKGAFVCLLLWAIGKWVLPKVFNEIALVRTDELFVLTTLLVALFAALLTYMFGLSMALGAFLAGMMLGESHYRHQLEADIRPFRDILMGLFFVTVGMQLDILYVLSNSLFIIGALLGLLILKIAVVAISAQLMGERKQDALACAIMLWQMGEFGFVLIALGSQQQLLTSEQASFLIALGVLSMAFTPFLIDKTPFILKRLGVLDRAIMAWESEPKSSTLYSNHVVICGFSRVGQTIARFLKPEAIEYVAIESNPILVQEGKAAGEPVIYGHVKQKDILKCAGVERARLVIITFTEFEQTQVVIDAIKQIAPEVKILIRTRDDSQLEKLKELGVTEVVPETLEASLMLVSHVLSMSGVPMSRIVRRVSKERRNRYQFLQRFFTGEHIDGDENSSDRLEYLHVIALPDKAYAVNKSISELNLAKRKVSIKALRRQDREIDAPSDQTLLLANDILVLQGKPRRVERVEHYLLDGIE</sequence>
<keyword evidence="9" id="KW-0406">Ion transport</keyword>
<keyword evidence="8 11" id="KW-1133">Transmembrane helix</keyword>
<dbReference type="InterPro" id="IPR036291">
    <property type="entry name" value="NAD(P)-bd_dom_sf"/>
</dbReference>
<evidence type="ECO:0000256" key="8">
    <source>
        <dbReference type="ARBA" id="ARBA00022989"/>
    </source>
</evidence>
<evidence type="ECO:0000256" key="5">
    <source>
        <dbReference type="ARBA" id="ARBA00022538"/>
    </source>
</evidence>
<evidence type="ECO:0000256" key="7">
    <source>
        <dbReference type="ARBA" id="ARBA00022958"/>
    </source>
</evidence>
<evidence type="ECO:0000313" key="14">
    <source>
        <dbReference type="EMBL" id="MBE0360026.1"/>
    </source>
</evidence>
<keyword evidence="5" id="KW-0633">Potassium transport</keyword>
<keyword evidence="15" id="KW-1185">Reference proteome</keyword>
<feature type="domain" description="RCK N-terminal" evidence="12">
    <location>
        <begin position="405"/>
        <end position="522"/>
    </location>
</feature>
<keyword evidence="3" id="KW-0813">Transport</keyword>
<dbReference type="SUPFAM" id="SSF116726">
    <property type="entry name" value="TrkA C-terminal domain-like"/>
    <property type="match status" value="1"/>
</dbReference>
<dbReference type="PROSITE" id="PS51201">
    <property type="entry name" value="RCK_N"/>
    <property type="match status" value="1"/>
</dbReference>
<dbReference type="Gene3D" id="3.40.50.720">
    <property type="entry name" value="NAD(P)-binding Rossmann-like Domain"/>
    <property type="match status" value="1"/>
</dbReference>
<keyword evidence="10 11" id="KW-0472">Membrane</keyword>
<feature type="domain" description="RCK C-terminal" evidence="13">
    <location>
        <begin position="570"/>
        <end position="654"/>
    </location>
</feature>
<dbReference type="InterPro" id="IPR004771">
    <property type="entry name" value="K/H_exchanger"/>
</dbReference>